<dbReference type="GO" id="GO:0071973">
    <property type="term" value="P:bacterial-type flagellum-dependent cell motility"/>
    <property type="evidence" value="ECO:0007669"/>
    <property type="project" value="InterPro"/>
</dbReference>
<evidence type="ECO:0000256" key="1">
    <source>
        <dbReference type="ARBA" id="ARBA00004117"/>
    </source>
</evidence>
<comment type="similarity">
    <text evidence="2">Belongs to the flagella basal body rod proteins family.</text>
</comment>
<evidence type="ECO:0000256" key="3">
    <source>
        <dbReference type="ARBA" id="ARBA00023143"/>
    </source>
</evidence>
<evidence type="ECO:0008006" key="5">
    <source>
        <dbReference type="Google" id="ProtNLM"/>
    </source>
</evidence>
<sequence length="129" mass="14264">MDYITGNSELMMERSMRFLWSKQTAILDNISNAETPGYKTKYVTFEDSLKNSLQSASGSASPVAAFREALNNASPMVHTADSESTRMDGNGVNLTEQGVELARNTYQLRYAMNSINSNLNILRTAIKGQ</sequence>
<dbReference type="EMBL" id="VSSQ01014510">
    <property type="protein sequence ID" value="MPM53806.1"/>
    <property type="molecule type" value="Genomic_DNA"/>
</dbReference>
<reference evidence="4" key="1">
    <citation type="submission" date="2019-08" db="EMBL/GenBank/DDBJ databases">
        <authorList>
            <person name="Kucharzyk K."/>
            <person name="Murdoch R.W."/>
            <person name="Higgins S."/>
            <person name="Loffler F."/>
        </authorList>
    </citation>
    <scope>NUCLEOTIDE SEQUENCE</scope>
</reference>
<comment type="caution">
    <text evidence="4">The sequence shown here is derived from an EMBL/GenBank/DDBJ whole genome shotgun (WGS) entry which is preliminary data.</text>
</comment>
<dbReference type="InterPro" id="IPR006300">
    <property type="entry name" value="FlgB"/>
</dbReference>
<protein>
    <recommendedName>
        <fullName evidence="5">Flagellar basal body rod protein FlgB</fullName>
    </recommendedName>
</protein>
<dbReference type="AlphaFoldDB" id="A0A645ALK0"/>
<dbReference type="GO" id="GO:0030694">
    <property type="term" value="C:bacterial-type flagellum basal body, rod"/>
    <property type="evidence" value="ECO:0007669"/>
    <property type="project" value="InterPro"/>
</dbReference>
<name>A0A645ALK0_9ZZZZ</name>
<gene>
    <name evidence="4" type="ORF">SDC9_100575</name>
</gene>
<proteinExistence type="inferred from homology"/>
<evidence type="ECO:0000256" key="2">
    <source>
        <dbReference type="ARBA" id="ARBA00009677"/>
    </source>
</evidence>
<evidence type="ECO:0000313" key="4">
    <source>
        <dbReference type="EMBL" id="MPM53806.1"/>
    </source>
</evidence>
<dbReference type="NCBIfam" id="TIGR01396">
    <property type="entry name" value="FlgB"/>
    <property type="match status" value="1"/>
</dbReference>
<keyword evidence="3" id="KW-0975">Bacterial flagellum</keyword>
<accession>A0A645ALK0</accession>
<comment type="subcellular location">
    <subcellularLocation>
        <location evidence="1">Bacterial flagellum basal body</location>
    </subcellularLocation>
</comment>
<dbReference type="PIRSF" id="PIRSF002889">
    <property type="entry name" value="Rod_FlgB"/>
    <property type="match status" value="1"/>
</dbReference>
<organism evidence="4">
    <name type="scientific">bioreactor metagenome</name>
    <dbReference type="NCBI Taxonomy" id="1076179"/>
    <lineage>
        <taxon>unclassified sequences</taxon>
        <taxon>metagenomes</taxon>
        <taxon>ecological metagenomes</taxon>
    </lineage>
</organism>